<dbReference type="PRINTS" id="PR00853">
    <property type="entry name" value="XPGRADSUPER"/>
</dbReference>
<dbReference type="InterPro" id="IPR006086">
    <property type="entry name" value="XPG-I_dom"/>
</dbReference>
<proteinExistence type="predicted"/>
<gene>
    <name evidence="6" type="ORF">FOZ63_017035</name>
</gene>
<keyword evidence="2" id="KW-0496">Mitochondrion</keyword>
<feature type="compositionally biased region" description="Acidic residues" evidence="3">
    <location>
        <begin position="221"/>
        <end position="233"/>
    </location>
</feature>
<dbReference type="PANTHER" id="PTHR11081">
    <property type="entry name" value="FLAP ENDONUCLEASE FAMILY MEMBER"/>
    <property type="match status" value="1"/>
</dbReference>
<keyword evidence="1" id="KW-0597">Phosphoprotein</keyword>
<accession>A0A7J6QVY4</accession>
<reference evidence="6 7" key="1">
    <citation type="submission" date="2020-04" db="EMBL/GenBank/DDBJ databases">
        <title>Perkinsus olseni comparative genomics.</title>
        <authorList>
            <person name="Bogema D.R."/>
        </authorList>
    </citation>
    <scope>NUCLEOTIDE SEQUENCE [LARGE SCALE GENOMIC DNA]</scope>
    <source>
        <strain evidence="6 7">ATCC PRA-207</strain>
    </source>
</reference>
<dbReference type="InterPro" id="IPR006085">
    <property type="entry name" value="XPG_DNA_repair_N"/>
</dbReference>
<evidence type="ECO:0000256" key="2">
    <source>
        <dbReference type="ARBA" id="ARBA00023128"/>
    </source>
</evidence>
<feature type="region of interest" description="Disordered" evidence="3">
    <location>
        <begin position="216"/>
        <end position="241"/>
    </location>
</feature>
<dbReference type="SUPFAM" id="SSF88723">
    <property type="entry name" value="PIN domain-like"/>
    <property type="match status" value="1"/>
</dbReference>
<dbReference type="CDD" id="cd09902">
    <property type="entry name" value="H3TH_MKT1"/>
    <property type="match status" value="1"/>
</dbReference>
<protein>
    <submittedName>
        <fullName evidence="6">Uncharacterized protein</fullName>
    </submittedName>
</protein>
<evidence type="ECO:0000256" key="1">
    <source>
        <dbReference type="ARBA" id="ARBA00022553"/>
    </source>
</evidence>
<evidence type="ECO:0000313" key="7">
    <source>
        <dbReference type="Proteomes" id="UP000553632"/>
    </source>
</evidence>
<feature type="region of interest" description="Disordered" evidence="3">
    <location>
        <begin position="170"/>
        <end position="191"/>
    </location>
</feature>
<dbReference type="InterPro" id="IPR006084">
    <property type="entry name" value="XPG/Rad2"/>
</dbReference>
<name>A0A7J6QVY4_PEROL</name>
<dbReference type="InterPro" id="IPR029060">
    <property type="entry name" value="PIN-like_dom_sf"/>
</dbReference>
<dbReference type="Pfam" id="PF00867">
    <property type="entry name" value="XPG_I"/>
    <property type="match status" value="1"/>
</dbReference>
<evidence type="ECO:0000256" key="3">
    <source>
        <dbReference type="SAM" id="MobiDB-lite"/>
    </source>
</evidence>
<evidence type="ECO:0000259" key="4">
    <source>
        <dbReference type="Pfam" id="PF00752"/>
    </source>
</evidence>
<feature type="domain" description="XPG-I" evidence="5">
    <location>
        <begin position="412"/>
        <end position="491"/>
    </location>
</feature>
<dbReference type="GO" id="GO:0017108">
    <property type="term" value="F:5'-flap endonuclease activity"/>
    <property type="evidence" value="ECO:0007669"/>
    <property type="project" value="TreeGrafter"/>
</dbReference>
<sequence>MDDRLGDLLEVTPTEIRYADSPTAECRSSEMPRHVIVRNRTQQDRIDVLMAIQEPFGELISLVYPSSVIASEDLPPPFTRALLGLEPGERILLKNYPRESPTARILGYGGVGALLALGGGYCTESSDIYGSRYVVGGGGCLVFGARLAEAESIRQYLRLPIVISSSPKAMVTEKSEDTLPTRPVSTTTQESACRAVGDCSDATVLAADGSSCLDHSLVDSGDSESGSEEDDEGPITISDPKTGRTLYLVEGVGYCTSSGTMLINSKDQPKMRVRQLQTTLQDQGMIQQISMDQLSDMKMALDATFWLRSIQMLKDPYADALGGMPPGLFGIIAKELELFSHYKIKPIFVFDGIVPPLQHQMFQQSSQQQLDQAWTLSANGRDSEAQKAFAVATSRINSDICHFAFHFLKSKGFEVIRAPYFASAQLAYMAANNLCQVVYGPPGLLLYGVKSVVLQMDFQKNKAEWVSLDHVLSKWYINREQFIDACLLAGTEYCLTYPYLNLDQFRGDNQPPAAAHHAGAFSFETAIEFIRQVPLNSWMQTFPTDDMRNDHVEGYCVCKLLLCYTPVLNTIDLE</sequence>
<dbReference type="Pfam" id="PF00752">
    <property type="entry name" value="XPG_N"/>
    <property type="match status" value="1"/>
</dbReference>
<feature type="domain" description="XPG N-terminal" evidence="4">
    <location>
        <begin position="271"/>
        <end position="369"/>
    </location>
</feature>
<dbReference type="CDD" id="cd09858">
    <property type="entry name" value="PIN_MKT1"/>
    <property type="match status" value="1"/>
</dbReference>
<feature type="non-terminal residue" evidence="6">
    <location>
        <position position="1"/>
    </location>
</feature>
<dbReference type="PANTHER" id="PTHR11081:SF32">
    <property type="entry name" value="POST-TRANSCRIPTIONAL REGULATOR MKT1"/>
    <property type="match status" value="1"/>
</dbReference>
<comment type="caution">
    <text evidence="6">The sequence shown here is derived from an EMBL/GenBank/DDBJ whole genome shotgun (WGS) entry which is preliminary data.</text>
</comment>
<evidence type="ECO:0000313" key="6">
    <source>
        <dbReference type="EMBL" id="KAF4712301.1"/>
    </source>
</evidence>
<dbReference type="Proteomes" id="UP000553632">
    <property type="component" value="Unassembled WGS sequence"/>
</dbReference>
<dbReference type="InterPro" id="IPR037314">
    <property type="entry name" value="MKT1_H3TH"/>
</dbReference>
<dbReference type="EMBL" id="JABANO010030186">
    <property type="protein sequence ID" value="KAF4712301.1"/>
    <property type="molecule type" value="Genomic_DNA"/>
</dbReference>
<dbReference type="Gene3D" id="3.40.50.1010">
    <property type="entry name" value="5'-nuclease"/>
    <property type="match status" value="1"/>
</dbReference>
<evidence type="ECO:0000259" key="5">
    <source>
        <dbReference type="Pfam" id="PF00867"/>
    </source>
</evidence>
<keyword evidence="7" id="KW-1185">Reference proteome</keyword>
<organism evidence="6 7">
    <name type="scientific">Perkinsus olseni</name>
    <name type="common">Perkinsus atlanticus</name>
    <dbReference type="NCBI Taxonomy" id="32597"/>
    <lineage>
        <taxon>Eukaryota</taxon>
        <taxon>Sar</taxon>
        <taxon>Alveolata</taxon>
        <taxon>Perkinsozoa</taxon>
        <taxon>Perkinsea</taxon>
        <taxon>Perkinsida</taxon>
        <taxon>Perkinsidae</taxon>
        <taxon>Perkinsus</taxon>
    </lineage>
</organism>
<dbReference type="AlphaFoldDB" id="A0A7J6QVY4"/>